<proteinExistence type="predicted"/>
<keyword evidence="3" id="KW-0408">Iron</keyword>
<evidence type="ECO:0000256" key="1">
    <source>
        <dbReference type="ARBA" id="ARBA00022434"/>
    </source>
</evidence>
<evidence type="ECO:0000256" key="3">
    <source>
        <dbReference type="ARBA" id="ARBA00023004"/>
    </source>
</evidence>
<evidence type="ECO:0000313" key="7">
    <source>
        <dbReference type="Proteomes" id="UP000277811"/>
    </source>
</evidence>
<sequence length="113" mass="12914">MTYGKSQAGSIQATPMEQLIIWLREDLIGEFEAINQYQLHIDNIDNEEIKTLLSHIRDEEKEHVAEITHALARIDAIQREKFMEDHTVAPEERVVQPVDDSTATTVGNLFGKK</sequence>
<organism evidence="6 7">
    <name type="scientific">Lucifera butyrica</name>
    <dbReference type="NCBI Taxonomy" id="1351585"/>
    <lineage>
        <taxon>Bacteria</taxon>
        <taxon>Bacillati</taxon>
        <taxon>Bacillota</taxon>
        <taxon>Negativicutes</taxon>
        <taxon>Veillonellales</taxon>
        <taxon>Veillonellaceae</taxon>
        <taxon>Lucifera</taxon>
    </lineage>
</organism>
<dbReference type="GO" id="GO:0140737">
    <property type="term" value="C:encapsulin nanocompartment"/>
    <property type="evidence" value="ECO:0007669"/>
    <property type="project" value="UniProtKB-SubCell"/>
</dbReference>
<comment type="subcellular location">
    <subcellularLocation>
        <location evidence="4">Encapsulin nanocompartment</location>
    </subcellularLocation>
</comment>
<keyword evidence="5" id="KW-1284">Encapsulin nanocompartment</keyword>
<name>A0A498RH57_9FIRM</name>
<gene>
    <name evidence="6" type="ORF">LUCI_4712</name>
</gene>
<reference evidence="6 7" key="1">
    <citation type="submission" date="2018-06" db="EMBL/GenBank/DDBJ databases">
        <authorList>
            <person name="Strepis N."/>
        </authorList>
    </citation>
    <scope>NUCLEOTIDE SEQUENCE [LARGE SCALE GENOMIC DNA]</scope>
    <source>
        <strain evidence="6">LUCI</strain>
    </source>
</reference>
<dbReference type="SUPFAM" id="SSF47240">
    <property type="entry name" value="Ferritin-like"/>
    <property type="match status" value="1"/>
</dbReference>
<evidence type="ECO:0000256" key="4">
    <source>
        <dbReference type="ARBA" id="ARBA00033738"/>
    </source>
</evidence>
<keyword evidence="2" id="KW-0479">Metal-binding</keyword>
<evidence type="ECO:0000313" key="6">
    <source>
        <dbReference type="EMBL" id="VBB09422.1"/>
    </source>
</evidence>
<evidence type="ECO:0000256" key="5">
    <source>
        <dbReference type="ARBA" id="ARBA00033787"/>
    </source>
</evidence>
<dbReference type="EMBL" id="UPPP01000116">
    <property type="protein sequence ID" value="VBB09422.1"/>
    <property type="molecule type" value="Genomic_DNA"/>
</dbReference>
<dbReference type="OrthoDB" id="9811690at2"/>
<dbReference type="CDD" id="cd00657">
    <property type="entry name" value="Ferritin_like"/>
    <property type="match status" value="1"/>
</dbReference>
<dbReference type="RefSeq" id="WP_122630206.1">
    <property type="nucleotide sequence ID" value="NZ_UPPP01000116.1"/>
</dbReference>
<dbReference type="Gene3D" id="6.10.140.1960">
    <property type="match status" value="1"/>
</dbReference>
<keyword evidence="1" id="KW-0409">Iron storage</keyword>
<dbReference type="GO" id="GO:0046872">
    <property type="term" value="F:metal ion binding"/>
    <property type="evidence" value="ECO:0007669"/>
    <property type="project" value="UniProtKB-KW"/>
</dbReference>
<evidence type="ECO:0000256" key="2">
    <source>
        <dbReference type="ARBA" id="ARBA00022723"/>
    </source>
</evidence>
<accession>A0A498RH57</accession>
<dbReference type="Pfam" id="PF22277">
    <property type="entry name" value="EncFtn-like"/>
    <property type="match status" value="1"/>
</dbReference>
<dbReference type="InterPro" id="IPR054581">
    <property type="entry name" value="EncFtn-like"/>
</dbReference>
<dbReference type="Proteomes" id="UP000277811">
    <property type="component" value="Unassembled WGS sequence"/>
</dbReference>
<dbReference type="GO" id="GO:0006879">
    <property type="term" value="P:intracellular iron ion homeostasis"/>
    <property type="evidence" value="ECO:0007669"/>
    <property type="project" value="UniProtKB-KW"/>
</dbReference>
<protein>
    <recommendedName>
        <fullName evidence="8">Rubrerythrin</fullName>
    </recommendedName>
</protein>
<keyword evidence="7" id="KW-1185">Reference proteome</keyword>
<evidence type="ECO:0008006" key="8">
    <source>
        <dbReference type="Google" id="ProtNLM"/>
    </source>
</evidence>
<dbReference type="InterPro" id="IPR009078">
    <property type="entry name" value="Ferritin-like_SF"/>
</dbReference>
<dbReference type="AlphaFoldDB" id="A0A498RH57"/>